<accession>A0AAD7YGD3</accession>
<sequence>MEIIWNLILSIISVLIVLESEFQTIKIIAISFAVGTVFGTLVTVVVMRSLYSESSQHDTEEISTRSTRTQETSRFSTNNNNEPTYLNLVYRNQWDDKVRVRDTPVYAEVGEGNGVLLGLPHGPASTPLRT</sequence>
<dbReference type="Proteomes" id="UP001231518">
    <property type="component" value="Chromosome 13"/>
</dbReference>
<evidence type="ECO:0000256" key="1">
    <source>
        <dbReference type="SAM" id="MobiDB-lite"/>
    </source>
</evidence>
<keyword evidence="4" id="KW-1185">Reference proteome</keyword>
<feature type="compositionally biased region" description="Low complexity" evidence="1">
    <location>
        <begin position="64"/>
        <end position="77"/>
    </location>
</feature>
<keyword evidence="2" id="KW-0472">Membrane</keyword>
<protein>
    <submittedName>
        <fullName evidence="3">Uncharacterized protein</fullName>
    </submittedName>
</protein>
<organism evidence="3 4">
    <name type="scientific">Mythimna separata</name>
    <name type="common">Oriental armyworm</name>
    <name type="synonym">Pseudaletia separata</name>
    <dbReference type="NCBI Taxonomy" id="271217"/>
    <lineage>
        <taxon>Eukaryota</taxon>
        <taxon>Metazoa</taxon>
        <taxon>Ecdysozoa</taxon>
        <taxon>Arthropoda</taxon>
        <taxon>Hexapoda</taxon>
        <taxon>Insecta</taxon>
        <taxon>Pterygota</taxon>
        <taxon>Neoptera</taxon>
        <taxon>Endopterygota</taxon>
        <taxon>Lepidoptera</taxon>
        <taxon>Glossata</taxon>
        <taxon>Ditrysia</taxon>
        <taxon>Noctuoidea</taxon>
        <taxon>Noctuidae</taxon>
        <taxon>Noctuinae</taxon>
        <taxon>Hadenini</taxon>
        <taxon>Mythimna</taxon>
    </lineage>
</organism>
<keyword evidence="2" id="KW-1133">Transmembrane helix</keyword>
<keyword evidence="2" id="KW-0812">Transmembrane</keyword>
<proteinExistence type="predicted"/>
<dbReference type="EMBL" id="JARGEI010000019">
    <property type="protein sequence ID" value="KAJ8714479.1"/>
    <property type="molecule type" value="Genomic_DNA"/>
</dbReference>
<feature type="region of interest" description="Disordered" evidence="1">
    <location>
        <begin position="53"/>
        <end position="80"/>
    </location>
</feature>
<evidence type="ECO:0000313" key="4">
    <source>
        <dbReference type="Proteomes" id="UP001231518"/>
    </source>
</evidence>
<dbReference type="AlphaFoldDB" id="A0AAD7YGD3"/>
<comment type="caution">
    <text evidence="3">The sequence shown here is derived from an EMBL/GenBank/DDBJ whole genome shotgun (WGS) entry which is preliminary data.</text>
</comment>
<gene>
    <name evidence="3" type="ORF">PYW07_002704</name>
</gene>
<name>A0AAD7YGD3_MYTSE</name>
<evidence type="ECO:0000256" key="2">
    <source>
        <dbReference type="SAM" id="Phobius"/>
    </source>
</evidence>
<reference evidence="3" key="1">
    <citation type="submission" date="2023-03" db="EMBL/GenBank/DDBJ databases">
        <title>Chromosome-level genomes of two armyworms, Mythimna separata and Mythimna loreyi, provide insights into the biosynthesis and reception of sex pheromones.</title>
        <authorList>
            <person name="Zhao H."/>
        </authorList>
    </citation>
    <scope>NUCLEOTIDE SEQUENCE</scope>
    <source>
        <strain evidence="3">BeijingLab</strain>
        <tissue evidence="3">Pupa</tissue>
    </source>
</reference>
<feature type="transmembrane region" description="Helical" evidence="2">
    <location>
        <begin position="32"/>
        <end position="51"/>
    </location>
</feature>
<evidence type="ECO:0000313" key="3">
    <source>
        <dbReference type="EMBL" id="KAJ8714479.1"/>
    </source>
</evidence>